<evidence type="ECO:0000256" key="1">
    <source>
        <dbReference type="ARBA" id="ARBA00022729"/>
    </source>
</evidence>
<dbReference type="EMBL" id="VIVK01000001">
    <property type="protein sequence ID" value="TWD84753.1"/>
    <property type="molecule type" value="Genomic_DNA"/>
</dbReference>
<dbReference type="InterPro" id="IPR039331">
    <property type="entry name" value="PAPs-like"/>
</dbReference>
<protein>
    <submittedName>
        <fullName evidence="3">Calcineurin-like phosphoesterase family protein</fullName>
    </submittedName>
</protein>
<evidence type="ECO:0000259" key="2">
    <source>
        <dbReference type="Pfam" id="PF00149"/>
    </source>
</evidence>
<dbReference type="PANTHER" id="PTHR22953">
    <property type="entry name" value="ACID PHOSPHATASE RELATED"/>
    <property type="match status" value="1"/>
</dbReference>
<dbReference type="PROSITE" id="PS51257">
    <property type="entry name" value="PROKAR_LIPOPROTEIN"/>
    <property type="match status" value="1"/>
</dbReference>
<sequence>MGEYHRATRPGQWSRSWVAVIALTVALAGAGCNDDAMPARAGAPSAGSTSPTTAASGAVLVGAGDIGLCGKDADEATAALLDRIPGTVFTAGDNAYEDGSAKDFSSCYQPSWGKQRDRTRPAAGNHEYHTHGAEAYFQYFGSAAGDPSKGYYSYDLGGWHVVVLNSNCDDVGGCAADSAQARWLREDLAAHPAKCALAYWHHAYFTSGDHHEPAEFMRPLVDELSDGGVDVVVAAHNHNYERFAPQTPDRVPAENGLRAFVVGTGGASLNGFGKPQPNSEAREAKTYGLLKLTLDQGTYTWEFVPVPDEKFTDVGKGTCH</sequence>
<proteinExistence type="predicted"/>
<gene>
    <name evidence="3" type="ORF">FB561_5948</name>
</gene>
<dbReference type="Proteomes" id="UP000318380">
    <property type="component" value="Unassembled WGS sequence"/>
</dbReference>
<dbReference type="Gene3D" id="3.60.21.10">
    <property type="match status" value="1"/>
</dbReference>
<dbReference type="OrthoDB" id="9804511at2"/>
<comment type="caution">
    <text evidence="3">The sequence shown here is derived from an EMBL/GenBank/DDBJ whole genome shotgun (WGS) entry which is preliminary data.</text>
</comment>
<evidence type="ECO:0000313" key="3">
    <source>
        <dbReference type="EMBL" id="TWD84753.1"/>
    </source>
</evidence>
<evidence type="ECO:0000313" key="4">
    <source>
        <dbReference type="Proteomes" id="UP000318380"/>
    </source>
</evidence>
<dbReference type="InterPro" id="IPR029052">
    <property type="entry name" value="Metallo-depent_PP-like"/>
</dbReference>
<dbReference type="PANTHER" id="PTHR22953:SF153">
    <property type="entry name" value="PURPLE ACID PHOSPHATASE"/>
    <property type="match status" value="1"/>
</dbReference>
<dbReference type="RefSeq" id="WP_145812385.1">
    <property type="nucleotide sequence ID" value="NZ_VIVK01000001.1"/>
</dbReference>
<name>A0A561C0Q6_9ACTN</name>
<dbReference type="SUPFAM" id="SSF56300">
    <property type="entry name" value="Metallo-dependent phosphatases"/>
    <property type="match status" value="1"/>
</dbReference>
<reference evidence="3 4" key="1">
    <citation type="submission" date="2019-06" db="EMBL/GenBank/DDBJ databases">
        <title>Sequencing the genomes of 1000 actinobacteria strains.</title>
        <authorList>
            <person name="Klenk H.-P."/>
        </authorList>
    </citation>
    <scope>NUCLEOTIDE SEQUENCE [LARGE SCALE GENOMIC DNA]</scope>
    <source>
        <strain evidence="3 4">DSM 24683</strain>
    </source>
</reference>
<dbReference type="GO" id="GO:0003993">
    <property type="term" value="F:acid phosphatase activity"/>
    <property type="evidence" value="ECO:0007669"/>
    <property type="project" value="InterPro"/>
</dbReference>
<organism evidence="3 4">
    <name type="scientific">Kribbella amoyensis</name>
    <dbReference type="NCBI Taxonomy" id="996641"/>
    <lineage>
        <taxon>Bacteria</taxon>
        <taxon>Bacillati</taxon>
        <taxon>Actinomycetota</taxon>
        <taxon>Actinomycetes</taxon>
        <taxon>Propionibacteriales</taxon>
        <taxon>Kribbellaceae</taxon>
        <taxon>Kribbella</taxon>
    </lineage>
</organism>
<dbReference type="InterPro" id="IPR004843">
    <property type="entry name" value="Calcineurin-like_PHP"/>
</dbReference>
<accession>A0A561C0Q6</accession>
<feature type="domain" description="Calcineurin-like phosphoesterase" evidence="2">
    <location>
        <begin position="63"/>
        <end position="240"/>
    </location>
</feature>
<keyword evidence="4" id="KW-1185">Reference proteome</keyword>
<dbReference type="AlphaFoldDB" id="A0A561C0Q6"/>
<keyword evidence="1" id="KW-0732">Signal</keyword>
<dbReference type="Pfam" id="PF00149">
    <property type="entry name" value="Metallophos"/>
    <property type="match status" value="1"/>
</dbReference>